<comment type="caution">
    <text evidence="6">The sequence shown here is derived from an EMBL/GenBank/DDBJ whole genome shotgun (WGS) entry which is preliminary data.</text>
</comment>
<dbReference type="NCBIfam" id="TIGR00401">
    <property type="entry name" value="msrA"/>
    <property type="match status" value="1"/>
</dbReference>
<evidence type="ECO:0000256" key="1">
    <source>
        <dbReference type="ARBA" id="ARBA00023002"/>
    </source>
</evidence>
<accession>K9EEA0</accession>
<keyword evidence="1 4" id="KW-0560">Oxidoreductase</keyword>
<comment type="catalytic activity">
    <reaction evidence="2 4">
        <text>L-methionyl-[protein] + [thioredoxin]-disulfide + H2O = L-methionyl-(S)-S-oxide-[protein] + [thioredoxin]-dithiol</text>
        <dbReference type="Rhea" id="RHEA:14217"/>
        <dbReference type="Rhea" id="RHEA-COMP:10698"/>
        <dbReference type="Rhea" id="RHEA-COMP:10700"/>
        <dbReference type="Rhea" id="RHEA-COMP:12313"/>
        <dbReference type="Rhea" id="RHEA-COMP:12315"/>
        <dbReference type="ChEBI" id="CHEBI:15377"/>
        <dbReference type="ChEBI" id="CHEBI:16044"/>
        <dbReference type="ChEBI" id="CHEBI:29950"/>
        <dbReference type="ChEBI" id="CHEBI:44120"/>
        <dbReference type="ChEBI" id="CHEBI:50058"/>
        <dbReference type="EC" id="1.8.4.11"/>
    </reaction>
</comment>
<dbReference type="Gene3D" id="3.30.1060.10">
    <property type="entry name" value="Peptide methionine sulphoxide reductase MsrA"/>
    <property type="match status" value="1"/>
</dbReference>
<comment type="function">
    <text evidence="4">Has an important function as a repair enzyme for proteins that have been inactivated by oxidation. Catalyzes the reversible oxidation-reduction of methionine sulfoxide in proteins to methionine.</text>
</comment>
<dbReference type="EC" id="1.8.4.11" evidence="4"/>
<evidence type="ECO:0000313" key="6">
    <source>
        <dbReference type="EMBL" id="EKU95003.1"/>
    </source>
</evidence>
<dbReference type="InterPro" id="IPR050162">
    <property type="entry name" value="MsrA_MetSO_reductase"/>
</dbReference>
<dbReference type="GO" id="GO:0008113">
    <property type="term" value="F:peptide-methionine (S)-S-oxide reductase activity"/>
    <property type="evidence" value="ECO:0007669"/>
    <property type="project" value="UniProtKB-UniRule"/>
</dbReference>
<dbReference type="PANTHER" id="PTHR42799:SF2">
    <property type="entry name" value="MITOCHONDRIAL PEPTIDE METHIONINE SULFOXIDE REDUCTASE"/>
    <property type="match status" value="1"/>
</dbReference>
<dbReference type="EMBL" id="AGWL01000006">
    <property type="protein sequence ID" value="EKU95003.1"/>
    <property type="molecule type" value="Genomic_DNA"/>
</dbReference>
<name>K9EEA0_9ACTO</name>
<dbReference type="InterPro" id="IPR002569">
    <property type="entry name" value="Met_Sox_Rdtase_MsrA_dom"/>
</dbReference>
<sequence length="222" mass="23994">MFLFEKPEMVDPSEALPGRAEAINPNPAPHAVLGTDILAEPEAGQDVIYLASGCFWGAEELYWQAGALATAVGYMGGFTPNPTYSEVCTGRTGHAETVRVLYAPETLPLAELLQLFFESHDPTSLHRQGNDVGTQYRSAIFTTTQEQADTTRQMLKGYQAVLDEAGKGTIVTEIRPALEAGPFYLAEEDHQGYLHKVPNGYRCHARSGLPCPLPGSGPLANS</sequence>
<gene>
    <name evidence="4" type="primary">msrA</name>
    <name evidence="6" type="ORF">HMPREF9233_01141</name>
</gene>
<organism evidence="6 7">
    <name type="scientific">Actinobaculum massiliense ACS-171-V-Col2</name>
    <dbReference type="NCBI Taxonomy" id="883066"/>
    <lineage>
        <taxon>Bacteria</taxon>
        <taxon>Bacillati</taxon>
        <taxon>Actinomycetota</taxon>
        <taxon>Actinomycetes</taxon>
        <taxon>Actinomycetales</taxon>
        <taxon>Actinomycetaceae</taxon>
        <taxon>Actinobaculum</taxon>
    </lineage>
</organism>
<feature type="domain" description="Peptide methionine sulphoxide reductase MsrA" evidence="5">
    <location>
        <begin position="48"/>
        <end position="202"/>
    </location>
</feature>
<dbReference type="STRING" id="202789.GCA_001457435_00973"/>
<dbReference type="PATRIC" id="fig|883066.3.peg.1200"/>
<dbReference type="Pfam" id="PF01625">
    <property type="entry name" value="PMSR"/>
    <property type="match status" value="1"/>
</dbReference>
<evidence type="ECO:0000259" key="5">
    <source>
        <dbReference type="Pfam" id="PF01625"/>
    </source>
</evidence>
<dbReference type="PANTHER" id="PTHR42799">
    <property type="entry name" value="MITOCHONDRIAL PEPTIDE METHIONINE SULFOXIDE REDUCTASE"/>
    <property type="match status" value="1"/>
</dbReference>
<dbReference type="InterPro" id="IPR036509">
    <property type="entry name" value="Met_Sox_Rdtase_MsrA_sf"/>
</dbReference>
<evidence type="ECO:0000256" key="2">
    <source>
        <dbReference type="ARBA" id="ARBA00047806"/>
    </source>
</evidence>
<dbReference type="GO" id="GO:0005737">
    <property type="term" value="C:cytoplasm"/>
    <property type="evidence" value="ECO:0007669"/>
    <property type="project" value="TreeGrafter"/>
</dbReference>
<keyword evidence="7" id="KW-1185">Reference proteome</keyword>
<dbReference type="SUPFAM" id="SSF55068">
    <property type="entry name" value="Peptide methionine sulfoxide reductase"/>
    <property type="match status" value="1"/>
</dbReference>
<dbReference type="eggNOG" id="COG0225">
    <property type="taxonomic scope" value="Bacteria"/>
</dbReference>
<dbReference type="HAMAP" id="MF_01401">
    <property type="entry name" value="MsrA"/>
    <property type="match status" value="1"/>
</dbReference>
<dbReference type="Proteomes" id="UP000009888">
    <property type="component" value="Unassembled WGS sequence"/>
</dbReference>
<dbReference type="AlphaFoldDB" id="K9EEA0"/>
<proteinExistence type="inferred from homology"/>
<comment type="similarity">
    <text evidence="4">Belongs to the MsrA Met sulfoxide reductase family.</text>
</comment>
<dbReference type="GO" id="GO:0034599">
    <property type="term" value="P:cellular response to oxidative stress"/>
    <property type="evidence" value="ECO:0007669"/>
    <property type="project" value="TreeGrafter"/>
</dbReference>
<reference evidence="6 7" key="1">
    <citation type="submission" date="2012-09" db="EMBL/GenBank/DDBJ databases">
        <title>The Genome Sequence of Actinobaculum massiliae ACS-171-V-COL2.</title>
        <authorList>
            <consortium name="The Broad Institute Genome Sequencing Platform"/>
            <person name="Earl A."/>
            <person name="Ward D."/>
            <person name="Feldgarden M."/>
            <person name="Gevers D."/>
            <person name="Saerens B."/>
            <person name="Vaneechoutte M."/>
            <person name="Walker B."/>
            <person name="Young S.K."/>
            <person name="Zeng Q."/>
            <person name="Gargeya S."/>
            <person name="Fitzgerald M."/>
            <person name="Haas B."/>
            <person name="Abouelleil A."/>
            <person name="Alvarado L."/>
            <person name="Arachchi H.M."/>
            <person name="Berlin A."/>
            <person name="Chapman S.B."/>
            <person name="Goldberg J."/>
            <person name="Griggs A."/>
            <person name="Gujja S."/>
            <person name="Hansen M."/>
            <person name="Howarth C."/>
            <person name="Imamovic A."/>
            <person name="Larimer J."/>
            <person name="McCowen C."/>
            <person name="Montmayeur A."/>
            <person name="Murphy C."/>
            <person name="Neiman D."/>
            <person name="Pearson M."/>
            <person name="Priest M."/>
            <person name="Roberts A."/>
            <person name="Saif S."/>
            <person name="Shea T."/>
            <person name="Sisk P."/>
            <person name="Sykes S."/>
            <person name="Wortman J."/>
            <person name="Nusbaum C."/>
            <person name="Birren B."/>
        </authorList>
    </citation>
    <scope>NUCLEOTIDE SEQUENCE [LARGE SCALE GENOMIC DNA]</scope>
    <source>
        <strain evidence="7">ACS-171-V-Col2</strain>
    </source>
</reference>
<dbReference type="HOGENOM" id="CLU_031040_10_3_11"/>
<evidence type="ECO:0000256" key="3">
    <source>
        <dbReference type="ARBA" id="ARBA00048782"/>
    </source>
</evidence>
<feature type="active site" evidence="4">
    <location>
        <position position="54"/>
    </location>
</feature>
<comment type="catalytic activity">
    <reaction evidence="3 4">
        <text>[thioredoxin]-disulfide + L-methionine + H2O = L-methionine (S)-S-oxide + [thioredoxin]-dithiol</text>
        <dbReference type="Rhea" id="RHEA:19993"/>
        <dbReference type="Rhea" id="RHEA-COMP:10698"/>
        <dbReference type="Rhea" id="RHEA-COMP:10700"/>
        <dbReference type="ChEBI" id="CHEBI:15377"/>
        <dbReference type="ChEBI" id="CHEBI:29950"/>
        <dbReference type="ChEBI" id="CHEBI:50058"/>
        <dbReference type="ChEBI" id="CHEBI:57844"/>
        <dbReference type="ChEBI" id="CHEBI:58772"/>
        <dbReference type="EC" id="1.8.4.11"/>
    </reaction>
</comment>
<evidence type="ECO:0000313" key="7">
    <source>
        <dbReference type="Proteomes" id="UP000009888"/>
    </source>
</evidence>
<dbReference type="RefSeq" id="WP_007001347.1">
    <property type="nucleotide sequence ID" value="NZ_JH992955.1"/>
</dbReference>
<evidence type="ECO:0000256" key="4">
    <source>
        <dbReference type="HAMAP-Rule" id="MF_01401"/>
    </source>
</evidence>
<dbReference type="GO" id="GO:0033744">
    <property type="term" value="F:L-methionine:thioredoxin-disulfide S-oxidoreductase activity"/>
    <property type="evidence" value="ECO:0007669"/>
    <property type="project" value="RHEA"/>
</dbReference>
<protein>
    <recommendedName>
        <fullName evidence="4">Peptide methionine sulfoxide reductase MsrA</fullName>
        <shortName evidence="4">Protein-methionine-S-oxide reductase</shortName>
        <ecNumber evidence="4">1.8.4.11</ecNumber>
    </recommendedName>
    <alternativeName>
        <fullName evidence="4">Peptide-methionine (S)-S-oxide reductase</fullName>
        <shortName evidence="4">Peptide Met(O) reductase</shortName>
    </alternativeName>
</protein>